<evidence type="ECO:0000259" key="6">
    <source>
        <dbReference type="SMART" id="SM00479"/>
    </source>
</evidence>
<dbReference type="SUPFAM" id="SSF53098">
    <property type="entry name" value="Ribonuclease H-like"/>
    <property type="match status" value="1"/>
</dbReference>
<dbReference type="Gene3D" id="3.30.420.10">
    <property type="entry name" value="Ribonuclease H-like superfamily/Ribonuclease H"/>
    <property type="match status" value="1"/>
</dbReference>
<evidence type="ECO:0000313" key="8">
    <source>
        <dbReference type="Proteomes" id="UP000651517"/>
    </source>
</evidence>
<name>A0ABR8WQV3_9MICO</name>
<comment type="caution">
    <text evidence="7">The sequence shown here is derived from an EMBL/GenBank/DDBJ whole genome shotgun (WGS) entry which is preliminary data.</text>
</comment>
<dbReference type="Proteomes" id="UP000651517">
    <property type="component" value="Unassembled WGS sequence"/>
</dbReference>
<sequence length="288" mass="31088">MESLRSTAQARVRTRASSVVDQPRDPGATRRGGGQPIRLPAQSECSLSPQAQDSGTEAVGTGAEAVAWRPCPRIARVATDKIVWIDCEMTGLKVGTDELVEIACIVTDFDLNPVDEGIDIIIRPSDAARAQMGEFVTNMHTASGLIDELDSGTDVASAEQQVIDYIRRHVPASVRAPLGGNSVGTDKQFLQAQMPHLVEVLHYRIIDVSSIKELAKRWYPRAYYCAPAKTGGHRALGDIQDSIRELQYYRTLLFRAEEPTGDEATAAAQAVSGSESEAAESAPAQPES</sequence>
<evidence type="ECO:0000256" key="3">
    <source>
        <dbReference type="ARBA" id="ARBA00022801"/>
    </source>
</evidence>
<evidence type="ECO:0000256" key="4">
    <source>
        <dbReference type="ARBA" id="ARBA00022839"/>
    </source>
</evidence>
<dbReference type="InterPro" id="IPR013520">
    <property type="entry name" value="Ribonucl_H"/>
</dbReference>
<feature type="domain" description="Exonuclease" evidence="6">
    <location>
        <begin position="81"/>
        <end position="255"/>
    </location>
</feature>
<dbReference type="CDD" id="cd06135">
    <property type="entry name" value="Orn"/>
    <property type="match status" value="1"/>
</dbReference>
<dbReference type="GO" id="GO:0016787">
    <property type="term" value="F:hydrolase activity"/>
    <property type="evidence" value="ECO:0007669"/>
    <property type="project" value="UniProtKB-KW"/>
</dbReference>
<dbReference type="EC" id="3.1.-.-" evidence="7"/>
<dbReference type="Pfam" id="PF00929">
    <property type="entry name" value="RNase_T"/>
    <property type="match status" value="1"/>
</dbReference>
<dbReference type="InterPro" id="IPR036397">
    <property type="entry name" value="RNaseH_sf"/>
</dbReference>
<evidence type="ECO:0000256" key="5">
    <source>
        <dbReference type="SAM" id="MobiDB-lite"/>
    </source>
</evidence>
<evidence type="ECO:0000313" key="7">
    <source>
        <dbReference type="EMBL" id="MBD8019430.1"/>
    </source>
</evidence>
<dbReference type="NCBIfam" id="NF003765">
    <property type="entry name" value="PRK05359.1"/>
    <property type="match status" value="1"/>
</dbReference>
<feature type="region of interest" description="Disordered" evidence="5">
    <location>
        <begin position="260"/>
        <end position="288"/>
    </location>
</feature>
<feature type="compositionally biased region" description="Polar residues" evidence="5">
    <location>
        <begin position="1"/>
        <end position="20"/>
    </location>
</feature>
<organism evidence="7 8">
    <name type="scientific">Brevibacterium gallinarum</name>
    <dbReference type="NCBI Taxonomy" id="2762220"/>
    <lineage>
        <taxon>Bacteria</taxon>
        <taxon>Bacillati</taxon>
        <taxon>Actinomycetota</taxon>
        <taxon>Actinomycetes</taxon>
        <taxon>Micrococcales</taxon>
        <taxon>Brevibacteriaceae</taxon>
        <taxon>Brevibacterium</taxon>
    </lineage>
</organism>
<dbReference type="InterPro" id="IPR022894">
    <property type="entry name" value="Oligoribonuclease"/>
</dbReference>
<reference evidence="7 8" key="1">
    <citation type="submission" date="2020-08" db="EMBL/GenBank/DDBJ databases">
        <title>A Genomic Blueprint of the Chicken Gut Microbiome.</title>
        <authorList>
            <person name="Gilroy R."/>
            <person name="Ravi A."/>
            <person name="Getino M."/>
            <person name="Pursley I."/>
            <person name="Horton D.L."/>
            <person name="Alikhan N.-F."/>
            <person name="Baker D."/>
            <person name="Gharbi K."/>
            <person name="Hall N."/>
            <person name="Watson M."/>
            <person name="Adriaenssens E.M."/>
            <person name="Foster-Nyarko E."/>
            <person name="Jarju S."/>
            <person name="Secka A."/>
            <person name="Antonio M."/>
            <person name="Oren A."/>
            <person name="Chaudhuri R."/>
            <person name="La Ragione R.M."/>
            <person name="Hildebrand F."/>
            <person name="Pallen M.J."/>
        </authorList>
    </citation>
    <scope>NUCLEOTIDE SEQUENCE [LARGE SCALE GENOMIC DNA]</scope>
    <source>
        <strain evidence="7 8">Re57</strain>
    </source>
</reference>
<protein>
    <submittedName>
        <fullName evidence="7">Oligoribonuclease</fullName>
        <ecNumber evidence="7">3.1.-.-</ecNumber>
    </submittedName>
</protein>
<dbReference type="InterPro" id="IPR012337">
    <property type="entry name" value="RNaseH-like_sf"/>
</dbReference>
<keyword evidence="3 7" id="KW-0378">Hydrolase</keyword>
<dbReference type="EMBL" id="JACSPY010000001">
    <property type="protein sequence ID" value="MBD8019430.1"/>
    <property type="molecule type" value="Genomic_DNA"/>
</dbReference>
<keyword evidence="4" id="KW-0269">Exonuclease</keyword>
<dbReference type="SMART" id="SM00479">
    <property type="entry name" value="EXOIII"/>
    <property type="match status" value="1"/>
</dbReference>
<keyword evidence="8" id="KW-1185">Reference proteome</keyword>
<proteinExistence type="inferred from homology"/>
<evidence type="ECO:0000256" key="1">
    <source>
        <dbReference type="ARBA" id="ARBA00009921"/>
    </source>
</evidence>
<feature type="region of interest" description="Disordered" evidence="5">
    <location>
        <begin position="1"/>
        <end position="42"/>
    </location>
</feature>
<comment type="similarity">
    <text evidence="1">Belongs to the oligoribonuclease family.</text>
</comment>
<evidence type="ECO:0000256" key="2">
    <source>
        <dbReference type="ARBA" id="ARBA00022722"/>
    </source>
</evidence>
<gene>
    <name evidence="7" type="primary">orn</name>
    <name evidence="7" type="ORF">H9634_01355</name>
</gene>
<feature type="compositionally biased region" description="Low complexity" evidence="5">
    <location>
        <begin position="266"/>
        <end position="288"/>
    </location>
</feature>
<keyword evidence="2" id="KW-0540">Nuclease</keyword>
<dbReference type="PANTHER" id="PTHR11046:SF0">
    <property type="entry name" value="OLIGORIBONUCLEASE, MITOCHONDRIAL"/>
    <property type="match status" value="1"/>
</dbReference>
<accession>A0ABR8WQV3</accession>
<dbReference type="PANTHER" id="PTHR11046">
    <property type="entry name" value="OLIGORIBONUCLEASE, MITOCHONDRIAL"/>
    <property type="match status" value="1"/>
</dbReference>